<name>A0ABX0XEE2_9BACT</name>
<feature type="chain" id="PRO_5046050025" evidence="1">
    <location>
        <begin position="20"/>
        <end position="577"/>
    </location>
</feature>
<dbReference type="EMBL" id="JAATJH010000005">
    <property type="protein sequence ID" value="NJC27686.1"/>
    <property type="molecule type" value="Genomic_DNA"/>
</dbReference>
<evidence type="ECO:0000256" key="1">
    <source>
        <dbReference type="SAM" id="SignalP"/>
    </source>
</evidence>
<comment type="caution">
    <text evidence="2">The sequence shown here is derived from an EMBL/GenBank/DDBJ whole genome shotgun (WGS) entry which is preliminary data.</text>
</comment>
<proteinExistence type="predicted"/>
<reference evidence="2 3" key="1">
    <citation type="submission" date="2020-03" db="EMBL/GenBank/DDBJ databases">
        <title>Genomic Encyclopedia of Type Strains, Phase IV (KMG-IV): sequencing the most valuable type-strain genomes for metagenomic binning, comparative biology and taxonomic classification.</title>
        <authorList>
            <person name="Goeker M."/>
        </authorList>
    </citation>
    <scope>NUCLEOTIDE SEQUENCE [LARGE SCALE GENOMIC DNA]</scope>
    <source>
        <strain evidence="2 3">DSM 105096</strain>
    </source>
</reference>
<gene>
    <name evidence="2" type="ORF">GGR27_003203</name>
</gene>
<sequence length="577" mass="63425">MHKLTYLILTLLLATPATAQDVEGFFGDIKQRLADREYLKIRGRAGARLGYNYFDDGGSGARPRNAPFTWNANAGLNFDLLGMQLPFSAAISSRNTLYNLPSYSFIGLSPTYKWITLHGGDRSLTFSPYSLSGINFRGGGFELKPGNFYVAAMRGKLRRARIQDITAIQSGLDTRYRRMATGVKFGFDNQEGTAATVSWFSSKDELEGTTDSLRRIQPEANMVLTFSGSHRLSSLVSFNVEYAQSALTRDVNSPQLADPDGRLNLFGLFDARTTTGSANAYNGSVVFSPEFATFDVKYERIAPGYRTHGSLFFQNDVERITTGARAPLFDNKLNLTASVGFQRNNLNGDQAENLNRFIGNVNASWKVSDRVTNTFGVSNFTTTNRLRTINQANQIVDSIVIAQTQFSAKAGTTVLLREDGSQTLFANASFQRADLIREDEVQGDQRSNFVLAMVGYNLKPKDGNYGLNATLLFHRNETAVVNLSSVGPTLGYQRTMLAEKLTLRVSSTYSFTSTSFRDPALGGTDRASLVQVNGGLGYELGEKQSIDLNTSLISAATTDFRPGYTDGQISLQYGLSF</sequence>
<evidence type="ECO:0000313" key="3">
    <source>
        <dbReference type="Proteomes" id="UP000770785"/>
    </source>
</evidence>
<protein>
    <submittedName>
        <fullName evidence="2">Uncharacterized protein</fullName>
    </submittedName>
</protein>
<accession>A0ABX0XEE2</accession>
<keyword evidence="3" id="KW-1185">Reference proteome</keyword>
<dbReference type="RefSeq" id="WP_168039000.1">
    <property type="nucleotide sequence ID" value="NZ_JAATJH010000005.1"/>
</dbReference>
<evidence type="ECO:0000313" key="2">
    <source>
        <dbReference type="EMBL" id="NJC27686.1"/>
    </source>
</evidence>
<feature type="signal peptide" evidence="1">
    <location>
        <begin position="1"/>
        <end position="19"/>
    </location>
</feature>
<dbReference type="Proteomes" id="UP000770785">
    <property type="component" value="Unassembled WGS sequence"/>
</dbReference>
<organism evidence="2 3">
    <name type="scientific">Neolewinella antarctica</name>
    <dbReference type="NCBI Taxonomy" id="442734"/>
    <lineage>
        <taxon>Bacteria</taxon>
        <taxon>Pseudomonadati</taxon>
        <taxon>Bacteroidota</taxon>
        <taxon>Saprospiria</taxon>
        <taxon>Saprospirales</taxon>
        <taxon>Lewinellaceae</taxon>
        <taxon>Neolewinella</taxon>
    </lineage>
</organism>
<keyword evidence="1" id="KW-0732">Signal</keyword>